<organism evidence="1 2">
    <name type="scientific">Algoriphagus oliviformis</name>
    <dbReference type="NCBI Taxonomy" id="2811231"/>
    <lineage>
        <taxon>Bacteria</taxon>
        <taxon>Pseudomonadati</taxon>
        <taxon>Bacteroidota</taxon>
        <taxon>Cytophagia</taxon>
        <taxon>Cytophagales</taxon>
        <taxon>Cyclobacteriaceae</taxon>
        <taxon>Algoriphagus</taxon>
    </lineage>
</organism>
<proteinExistence type="predicted"/>
<keyword evidence="2" id="KW-1185">Reference proteome</keyword>
<feature type="non-terminal residue" evidence="1">
    <location>
        <position position="1"/>
    </location>
</feature>
<sequence length="82" mass="9202">ARSFLPFLRALSGKIFLLDFFTTESGRNRRGLVLIYPVIRCADARETASFPNFLQLSGSARKALSRRLQGAKLSPFTLRALQ</sequence>
<reference evidence="1 2" key="1">
    <citation type="submission" date="2021-03" db="EMBL/GenBank/DDBJ databases">
        <title>novel species isolated from a fishpond in China.</title>
        <authorList>
            <person name="Lu H."/>
            <person name="Cai Z."/>
        </authorList>
    </citation>
    <scope>NUCLEOTIDE SEQUENCE [LARGE SCALE GENOMIC DNA]</scope>
    <source>
        <strain evidence="1 2">H41</strain>
    </source>
</reference>
<name>A0ABS3CA67_9BACT</name>
<protein>
    <submittedName>
        <fullName evidence="1">Uncharacterized protein</fullName>
    </submittedName>
</protein>
<comment type="caution">
    <text evidence="1">The sequence shown here is derived from an EMBL/GenBank/DDBJ whole genome shotgun (WGS) entry which is preliminary data.</text>
</comment>
<gene>
    <name evidence="1" type="ORF">J0A68_22390</name>
</gene>
<dbReference type="Proteomes" id="UP000664317">
    <property type="component" value="Unassembled WGS sequence"/>
</dbReference>
<evidence type="ECO:0000313" key="1">
    <source>
        <dbReference type="EMBL" id="MBN7813720.1"/>
    </source>
</evidence>
<evidence type="ECO:0000313" key="2">
    <source>
        <dbReference type="Proteomes" id="UP000664317"/>
    </source>
</evidence>
<dbReference type="RefSeq" id="WP_206580493.1">
    <property type="nucleotide sequence ID" value="NZ_JAFKCT010000027.1"/>
</dbReference>
<dbReference type="EMBL" id="JAFKCT010000027">
    <property type="protein sequence ID" value="MBN7813720.1"/>
    <property type="molecule type" value="Genomic_DNA"/>
</dbReference>
<accession>A0ABS3CA67</accession>